<accession>A0A6A9QLJ9</accession>
<organism evidence="2 3">
    <name type="scientific">Acidianus infernus</name>
    <dbReference type="NCBI Taxonomy" id="12915"/>
    <lineage>
        <taxon>Archaea</taxon>
        <taxon>Thermoproteota</taxon>
        <taxon>Thermoprotei</taxon>
        <taxon>Sulfolobales</taxon>
        <taxon>Sulfolobaceae</taxon>
        <taxon>Acidianus</taxon>
    </lineage>
</organism>
<dbReference type="Proteomes" id="UP000440125">
    <property type="component" value="Unassembled WGS sequence"/>
</dbReference>
<reference evidence="2 3" key="1">
    <citation type="submission" date="2019-10" db="EMBL/GenBank/DDBJ databases">
        <title>Genome Sequences from Six Type Strain Members of the Archaeal Family Sulfolobaceae: Acidianus ambivalens, Acidianus infernus, Metallosphaera prunae, Stygiolobus azoricus, Sulfolobus metallicus, and Sulfurisphaera ohwakuensis.</title>
        <authorList>
            <person name="Counts J.A."/>
            <person name="Kelly R.M."/>
        </authorList>
    </citation>
    <scope>NUCLEOTIDE SEQUENCE [LARGE SCALE GENOMIC DNA]</scope>
    <source>
        <strain evidence="2 3">DSM 3191</strain>
    </source>
</reference>
<evidence type="ECO:0000256" key="1">
    <source>
        <dbReference type="SAM" id="Coils"/>
    </source>
</evidence>
<dbReference type="GO" id="GO:0042626">
    <property type="term" value="F:ATPase-coupled transmembrane transporter activity"/>
    <property type="evidence" value="ECO:0007669"/>
    <property type="project" value="InterPro"/>
</dbReference>
<proteinExistence type="predicted"/>
<evidence type="ECO:0000313" key="3">
    <source>
        <dbReference type="Proteomes" id="UP000440125"/>
    </source>
</evidence>
<dbReference type="GO" id="GO:0033178">
    <property type="term" value="C:proton-transporting two-sector ATPase complex, catalytic domain"/>
    <property type="evidence" value="ECO:0007669"/>
    <property type="project" value="InterPro"/>
</dbReference>
<protein>
    <recommendedName>
        <fullName evidence="4">ATPase</fullName>
    </recommendedName>
</protein>
<dbReference type="Pfam" id="PF08112">
    <property type="entry name" value="ATP-synt_E_2"/>
    <property type="match status" value="1"/>
</dbReference>
<sequence>MRGGDKVESEVEKYLNNIKSVLDQKKKESYLQLQKKFDELIQNKEKQLEEVKRKALKEVSK</sequence>
<dbReference type="AlphaFoldDB" id="A0A6A9QLJ9"/>
<keyword evidence="3" id="KW-1185">Reference proteome</keyword>
<dbReference type="InterPro" id="IPR012508">
    <property type="entry name" value="ATPase_A1-cplx_e-su"/>
</dbReference>
<evidence type="ECO:0000313" key="2">
    <source>
        <dbReference type="EMBL" id="MUM64107.1"/>
    </source>
</evidence>
<feature type="coiled-coil region" evidence="1">
    <location>
        <begin position="30"/>
        <end position="61"/>
    </location>
</feature>
<keyword evidence="1" id="KW-0175">Coiled coil</keyword>
<dbReference type="EMBL" id="WFIY01000004">
    <property type="protein sequence ID" value="MUM64107.1"/>
    <property type="molecule type" value="Genomic_DNA"/>
</dbReference>
<comment type="caution">
    <text evidence="2">The sequence shown here is derived from an EMBL/GenBank/DDBJ whole genome shotgun (WGS) entry which is preliminary data.</text>
</comment>
<dbReference type="GO" id="GO:0015986">
    <property type="term" value="P:proton motive force-driven ATP synthesis"/>
    <property type="evidence" value="ECO:0007669"/>
    <property type="project" value="InterPro"/>
</dbReference>
<gene>
    <name evidence="2" type="ORF">D1867_02340</name>
</gene>
<evidence type="ECO:0008006" key="4">
    <source>
        <dbReference type="Google" id="ProtNLM"/>
    </source>
</evidence>
<name>A0A6A9QLJ9_ACIIN</name>